<dbReference type="Gene3D" id="3.40.50.1240">
    <property type="entry name" value="Phosphoglycerate mutase-like"/>
    <property type="match status" value="1"/>
</dbReference>
<feature type="binding site" evidence="2">
    <location>
        <begin position="89"/>
        <end position="92"/>
    </location>
    <ligand>
        <name>substrate</name>
    </ligand>
</feature>
<evidence type="ECO:0000313" key="3">
    <source>
        <dbReference type="EMBL" id="RIJ32151.1"/>
    </source>
</evidence>
<gene>
    <name evidence="3" type="ORF">D1222_07970</name>
</gene>
<organism evidence="3 4">
    <name type="scientific">Henriciella algicola</name>
    <dbReference type="NCBI Taxonomy" id="1608422"/>
    <lineage>
        <taxon>Bacteria</taxon>
        <taxon>Pseudomonadati</taxon>
        <taxon>Pseudomonadota</taxon>
        <taxon>Alphaproteobacteria</taxon>
        <taxon>Hyphomonadales</taxon>
        <taxon>Hyphomonadaceae</taxon>
        <taxon>Henriciella</taxon>
    </lineage>
</organism>
<feature type="binding site" evidence="2">
    <location>
        <position position="63"/>
    </location>
    <ligand>
        <name>substrate</name>
    </ligand>
</feature>
<sequence>MARTLYIVRHGNTFDKGDTVTRVGARTDLALSASGEAQAAALGTHFAEKGIAFAQAIAGPLKRTRQTADAILAAQANPPELEIGNFLREIDYGPDENQPEDAVIARIGQDALDAWERDAVPPPGWRFDPAAIEGQWQSLFAKLAKSAGAGPVLIVTSNGIARFALTAAGLKPDSSQHENLKLKTGAYGVFHLDDAGDLSLSDWNIRP</sequence>
<dbReference type="GO" id="GO:0016791">
    <property type="term" value="F:phosphatase activity"/>
    <property type="evidence" value="ECO:0007669"/>
    <property type="project" value="TreeGrafter"/>
</dbReference>
<dbReference type="Pfam" id="PF00300">
    <property type="entry name" value="His_Phos_1"/>
    <property type="match status" value="1"/>
</dbReference>
<dbReference type="RefSeq" id="WP_119453636.1">
    <property type="nucleotide sequence ID" value="NZ_QWGA01000003.1"/>
</dbReference>
<dbReference type="AlphaFoldDB" id="A0A399RN46"/>
<accession>A0A399RN46</accession>
<evidence type="ECO:0000256" key="2">
    <source>
        <dbReference type="PIRSR" id="PIRSR613078-2"/>
    </source>
</evidence>
<dbReference type="SMART" id="SM00855">
    <property type="entry name" value="PGAM"/>
    <property type="match status" value="1"/>
</dbReference>
<evidence type="ECO:0000313" key="4">
    <source>
        <dbReference type="Proteomes" id="UP000265845"/>
    </source>
</evidence>
<dbReference type="Proteomes" id="UP000265845">
    <property type="component" value="Unassembled WGS sequence"/>
</dbReference>
<comment type="caution">
    <text evidence="3">The sequence shown here is derived from an EMBL/GenBank/DDBJ whole genome shotgun (WGS) entry which is preliminary data.</text>
</comment>
<name>A0A399RN46_9PROT</name>
<dbReference type="EMBL" id="QWGA01000003">
    <property type="protein sequence ID" value="RIJ32151.1"/>
    <property type="molecule type" value="Genomic_DNA"/>
</dbReference>
<dbReference type="PANTHER" id="PTHR48100">
    <property type="entry name" value="BROAD-SPECIFICITY PHOSPHATASE YOR283W-RELATED"/>
    <property type="match status" value="1"/>
</dbReference>
<keyword evidence="4" id="KW-1185">Reference proteome</keyword>
<proteinExistence type="predicted"/>
<feature type="active site" description="Proton donor/acceptor" evidence="1">
    <location>
        <position position="89"/>
    </location>
</feature>
<dbReference type="CDD" id="cd07067">
    <property type="entry name" value="HP_PGM_like"/>
    <property type="match status" value="1"/>
</dbReference>
<protein>
    <submittedName>
        <fullName evidence="3">Histidine phosphatase family protein</fullName>
    </submittedName>
</protein>
<dbReference type="SUPFAM" id="SSF53254">
    <property type="entry name" value="Phosphoglycerate mutase-like"/>
    <property type="match status" value="1"/>
</dbReference>
<dbReference type="InterPro" id="IPR050275">
    <property type="entry name" value="PGM_Phosphatase"/>
</dbReference>
<evidence type="ECO:0000256" key="1">
    <source>
        <dbReference type="PIRSR" id="PIRSR613078-1"/>
    </source>
</evidence>
<feature type="active site" description="Tele-phosphohistidine intermediate" evidence="1">
    <location>
        <position position="10"/>
    </location>
</feature>
<reference evidence="3 4" key="1">
    <citation type="submission" date="2018-08" db="EMBL/GenBank/DDBJ databases">
        <title>Henriciella mobilis sp. nov., isolated from seawater.</title>
        <authorList>
            <person name="Cheng H."/>
            <person name="Wu Y.-H."/>
            <person name="Xu X.-W."/>
            <person name="Guo L.-L."/>
        </authorList>
    </citation>
    <scope>NUCLEOTIDE SEQUENCE [LARGE SCALE GENOMIC DNA]</scope>
    <source>
        <strain evidence="3 4">CCUG67844</strain>
    </source>
</reference>
<dbReference type="InterPro" id="IPR029033">
    <property type="entry name" value="His_PPase_superfam"/>
</dbReference>
<dbReference type="InterPro" id="IPR013078">
    <property type="entry name" value="His_Pase_superF_clade-1"/>
</dbReference>
<dbReference type="OrthoDB" id="8347407at2"/>